<protein>
    <submittedName>
        <fullName evidence="1">Uncharacterized protein</fullName>
    </submittedName>
</protein>
<evidence type="ECO:0000313" key="2">
    <source>
        <dbReference type="Proteomes" id="UP001139502"/>
    </source>
</evidence>
<organism evidence="1 2">
    <name type="scientific">Rothia santali</name>
    <dbReference type="NCBI Taxonomy" id="2949643"/>
    <lineage>
        <taxon>Bacteria</taxon>
        <taxon>Bacillati</taxon>
        <taxon>Actinomycetota</taxon>
        <taxon>Actinomycetes</taxon>
        <taxon>Micrococcales</taxon>
        <taxon>Micrococcaceae</taxon>
        <taxon>Rothia</taxon>
    </lineage>
</organism>
<dbReference type="Proteomes" id="UP001139502">
    <property type="component" value="Unassembled WGS sequence"/>
</dbReference>
<accession>A0A9X2KI57</accession>
<dbReference type="AlphaFoldDB" id="A0A9X2KI57"/>
<evidence type="ECO:0000313" key="1">
    <source>
        <dbReference type="EMBL" id="MCP3425858.1"/>
    </source>
</evidence>
<reference evidence="1" key="1">
    <citation type="submission" date="2022-06" db="EMBL/GenBank/DDBJ databases">
        <title>Rothia sp. isolated from sandalwood seedling.</title>
        <authorList>
            <person name="Tuikhar N."/>
            <person name="Kirdat K."/>
            <person name="Thorat V."/>
            <person name="Swetha P."/>
            <person name="Padma S."/>
            <person name="Sundararaj R."/>
            <person name="Yadav A."/>
        </authorList>
    </citation>
    <scope>NUCLEOTIDE SEQUENCE</scope>
    <source>
        <strain evidence="1">AR01</strain>
    </source>
</reference>
<proteinExistence type="predicted"/>
<gene>
    <name evidence="1" type="ORF">NBM05_07525</name>
</gene>
<sequence>MEKPTGDDAFTWGFRIRSRLIFLLLHVVGPPQGSSASDPRLREKREYDRRRALHREWLRGQDQGA</sequence>
<comment type="caution">
    <text evidence="1">The sequence shown here is derived from an EMBL/GenBank/DDBJ whole genome shotgun (WGS) entry which is preliminary data.</text>
</comment>
<keyword evidence="2" id="KW-1185">Reference proteome</keyword>
<dbReference type="EMBL" id="JANAFB010000014">
    <property type="protein sequence ID" value="MCP3425858.1"/>
    <property type="molecule type" value="Genomic_DNA"/>
</dbReference>
<name>A0A9X2KI57_9MICC</name>
<dbReference type="RefSeq" id="WP_254166258.1">
    <property type="nucleotide sequence ID" value="NZ_JANAFB010000014.1"/>
</dbReference>